<evidence type="ECO:0000313" key="5">
    <source>
        <dbReference type="Proteomes" id="UP000193207"/>
    </source>
</evidence>
<dbReference type="SUPFAM" id="SSF55174">
    <property type="entry name" value="Alpha-L RNA-binding motif"/>
    <property type="match status" value="1"/>
</dbReference>
<keyword evidence="4" id="KW-0346">Stress response</keyword>
<dbReference type="Gene3D" id="3.10.290.10">
    <property type="entry name" value="RNA-binding S4 domain"/>
    <property type="match status" value="1"/>
</dbReference>
<proteinExistence type="predicted"/>
<feature type="domain" description="RNA-binding S4" evidence="3">
    <location>
        <begin position="11"/>
        <end position="74"/>
    </location>
</feature>
<dbReference type="PROSITE" id="PS50889">
    <property type="entry name" value="S4"/>
    <property type="match status" value="1"/>
</dbReference>
<sequence length="129" mass="14387">MQQQDTTSARIRIDKWLWYARFFKTRGLSAKLVSGGHVRVNGEKIAKAAHAVGPGDVLTFPQARQVRVIRILAKGARRGPAAEAQALYEDLSPPVERLNVPSGPKYEGKGRPTKRDRRKLDLNRSDALD</sequence>
<dbReference type="InterPro" id="IPR036986">
    <property type="entry name" value="S4_RNA-bd_sf"/>
</dbReference>
<dbReference type="InterPro" id="IPR002942">
    <property type="entry name" value="S4_RNA-bd"/>
</dbReference>
<dbReference type="Proteomes" id="UP000193207">
    <property type="component" value="Unassembled WGS sequence"/>
</dbReference>
<protein>
    <submittedName>
        <fullName evidence="4">Heat shock protein 15</fullName>
    </submittedName>
</protein>
<keyword evidence="5" id="KW-1185">Reference proteome</keyword>
<keyword evidence="1" id="KW-0694">RNA-binding</keyword>
<evidence type="ECO:0000256" key="2">
    <source>
        <dbReference type="SAM" id="MobiDB-lite"/>
    </source>
</evidence>
<dbReference type="AlphaFoldDB" id="A0A1X6ZF84"/>
<name>A0A1X6ZF84_9RHOB</name>
<organism evidence="4 5">
    <name type="scientific">Roseovarius halotolerans</name>
    <dbReference type="NCBI Taxonomy" id="505353"/>
    <lineage>
        <taxon>Bacteria</taxon>
        <taxon>Pseudomonadati</taxon>
        <taxon>Pseudomonadota</taxon>
        <taxon>Alphaproteobacteria</taxon>
        <taxon>Rhodobacterales</taxon>
        <taxon>Roseobacteraceae</taxon>
        <taxon>Roseovarius</taxon>
    </lineage>
</organism>
<dbReference type="Pfam" id="PF01479">
    <property type="entry name" value="S4"/>
    <property type="match status" value="1"/>
</dbReference>
<dbReference type="CDD" id="cd00165">
    <property type="entry name" value="S4"/>
    <property type="match status" value="1"/>
</dbReference>
<accession>A0A1X6ZF84</accession>
<gene>
    <name evidence="4" type="primary">hslR</name>
    <name evidence="4" type="ORF">ROH8110_02726</name>
</gene>
<dbReference type="EMBL" id="FWFU01000003">
    <property type="protein sequence ID" value="SLN50063.1"/>
    <property type="molecule type" value="Genomic_DNA"/>
</dbReference>
<evidence type="ECO:0000313" key="4">
    <source>
        <dbReference type="EMBL" id="SLN50063.1"/>
    </source>
</evidence>
<dbReference type="SMART" id="SM00363">
    <property type="entry name" value="S4"/>
    <property type="match status" value="1"/>
</dbReference>
<dbReference type="RefSeq" id="WP_245962852.1">
    <property type="nucleotide sequence ID" value="NZ_FWFU01000003.1"/>
</dbReference>
<feature type="region of interest" description="Disordered" evidence="2">
    <location>
        <begin position="93"/>
        <end position="129"/>
    </location>
</feature>
<evidence type="ECO:0000259" key="3">
    <source>
        <dbReference type="SMART" id="SM00363"/>
    </source>
</evidence>
<dbReference type="GO" id="GO:0003723">
    <property type="term" value="F:RNA binding"/>
    <property type="evidence" value="ECO:0007669"/>
    <property type="project" value="UniProtKB-KW"/>
</dbReference>
<feature type="compositionally biased region" description="Basic and acidic residues" evidence="2">
    <location>
        <begin position="118"/>
        <end position="129"/>
    </location>
</feature>
<reference evidence="4 5" key="1">
    <citation type="submission" date="2017-03" db="EMBL/GenBank/DDBJ databases">
        <authorList>
            <person name="Afonso C.L."/>
            <person name="Miller P.J."/>
            <person name="Scott M.A."/>
            <person name="Spackman E."/>
            <person name="Goraichik I."/>
            <person name="Dimitrov K.M."/>
            <person name="Suarez D.L."/>
            <person name="Swayne D.E."/>
        </authorList>
    </citation>
    <scope>NUCLEOTIDE SEQUENCE [LARGE SCALE GENOMIC DNA]</scope>
    <source>
        <strain evidence="4 5">CECT 8110</strain>
    </source>
</reference>
<evidence type="ECO:0000256" key="1">
    <source>
        <dbReference type="PROSITE-ProRule" id="PRU00182"/>
    </source>
</evidence>